<dbReference type="KEGG" id="rgi:RGI145_23530"/>
<gene>
    <name evidence="2" type="ORF">RGI145_23530</name>
</gene>
<dbReference type="AlphaFoldDB" id="A0A1L7ANF4"/>
<dbReference type="RefSeq" id="WP_075801002.1">
    <property type="nucleotide sequence ID" value="NZ_CP015585.1"/>
</dbReference>
<name>A0A1L7ANF4_9PROT</name>
<dbReference type="Proteomes" id="UP000185494">
    <property type="component" value="Chromosome 1"/>
</dbReference>
<accession>A0A1L7ANF4</accession>
<keyword evidence="2" id="KW-0614">Plasmid</keyword>
<protein>
    <submittedName>
        <fullName evidence="2">Uncharacterized protein</fullName>
    </submittedName>
</protein>
<feature type="compositionally biased region" description="Basic and acidic residues" evidence="1">
    <location>
        <begin position="61"/>
        <end position="73"/>
    </location>
</feature>
<organism evidence="2 3">
    <name type="scientific">Roseomonas gilardii</name>
    <dbReference type="NCBI Taxonomy" id="257708"/>
    <lineage>
        <taxon>Bacteria</taxon>
        <taxon>Pseudomonadati</taxon>
        <taxon>Pseudomonadota</taxon>
        <taxon>Alphaproteobacteria</taxon>
        <taxon>Acetobacterales</taxon>
        <taxon>Roseomonadaceae</taxon>
        <taxon>Roseomonas</taxon>
    </lineage>
</organism>
<dbReference type="EMBL" id="CP015585">
    <property type="protein sequence ID" value="APT60303.1"/>
    <property type="molecule type" value="Genomic_DNA"/>
</dbReference>
<reference evidence="2 3" key="1">
    <citation type="submission" date="2016-05" db="EMBL/GenBank/DDBJ databases">
        <title>Complete Genome and Methylome Analysis of Psychrotrophic Bacterial Isolates from Antarctic Lake Untersee.</title>
        <authorList>
            <person name="Fomenkov A."/>
            <person name="Akimov V.N."/>
            <person name="Vasilyeva L.V."/>
            <person name="Andersen D."/>
            <person name="Vincze T."/>
            <person name="Roberts R.J."/>
        </authorList>
    </citation>
    <scope>NUCLEOTIDE SEQUENCE [LARGE SCALE GENOMIC DNA]</scope>
    <source>
        <strain evidence="2 3">U14-5</strain>
        <plasmid evidence="3">Plasmid 1</plasmid>
    </source>
</reference>
<evidence type="ECO:0000313" key="3">
    <source>
        <dbReference type="Proteomes" id="UP000185494"/>
    </source>
</evidence>
<evidence type="ECO:0000256" key="1">
    <source>
        <dbReference type="SAM" id="MobiDB-lite"/>
    </source>
</evidence>
<geneLocation type="plasmid" evidence="2 3">
    <name>1</name>
</geneLocation>
<evidence type="ECO:0000313" key="2">
    <source>
        <dbReference type="EMBL" id="APT60303.1"/>
    </source>
</evidence>
<feature type="region of interest" description="Disordered" evidence="1">
    <location>
        <begin position="61"/>
        <end position="80"/>
    </location>
</feature>
<sequence>MTGTKAGPTVQVNRAPVLTLWAAVVAERLGHDPETAITLGRAVAGLSARAKAKAIGIAEEGHESGDLRDEARKQGQGRHRQKAVHLLGRDLPVVEVDGSLRALDHDKPASAQAAAGYVRRAFGEHLASVRKAMEELGSTLDPDELNRVAFRLYERFRPEVAAGTKGWGAKGVLDLARIRAAAG</sequence>
<proteinExistence type="predicted"/>